<evidence type="ECO:0000256" key="3">
    <source>
        <dbReference type="ARBA" id="ARBA00022670"/>
    </source>
</evidence>
<evidence type="ECO:0000256" key="2">
    <source>
        <dbReference type="ARBA" id="ARBA00022525"/>
    </source>
</evidence>
<dbReference type="InterPro" id="IPR033116">
    <property type="entry name" value="TRYPSIN_SER"/>
</dbReference>
<gene>
    <name evidence="7" type="ORF">LAZ67_15003184</name>
</gene>
<dbReference type="SMART" id="SM00020">
    <property type="entry name" value="Tryp_SPc"/>
    <property type="match status" value="1"/>
</dbReference>
<evidence type="ECO:0000256" key="5">
    <source>
        <dbReference type="ARBA" id="ARBA00022825"/>
    </source>
</evidence>
<evidence type="ECO:0000256" key="1">
    <source>
        <dbReference type="ARBA" id="ARBA00004613"/>
    </source>
</evidence>
<dbReference type="PROSITE" id="PS50240">
    <property type="entry name" value="TRYPSIN_DOM"/>
    <property type="match status" value="1"/>
</dbReference>
<keyword evidence="2" id="KW-0964">Secreted</keyword>
<dbReference type="PANTHER" id="PTHR24264:SF65">
    <property type="entry name" value="SRCR DOMAIN-CONTAINING PROTEIN"/>
    <property type="match status" value="1"/>
</dbReference>
<dbReference type="InterPro" id="IPR050127">
    <property type="entry name" value="Serine_Proteases_S1"/>
</dbReference>
<reference evidence="7 8" key="1">
    <citation type="submission" date="2022-01" db="EMBL/GenBank/DDBJ databases">
        <title>A chromosomal length assembly of Cordylochernes scorpioides.</title>
        <authorList>
            <person name="Zeh D."/>
            <person name="Zeh J."/>
        </authorList>
    </citation>
    <scope>NUCLEOTIDE SEQUENCE [LARGE SCALE GENOMIC DNA]</scope>
    <source>
        <strain evidence="7">IN4F17</strain>
        <tissue evidence="7">Whole Body</tissue>
    </source>
</reference>
<evidence type="ECO:0000313" key="8">
    <source>
        <dbReference type="Proteomes" id="UP001235939"/>
    </source>
</evidence>
<dbReference type="CDD" id="cd00190">
    <property type="entry name" value="Tryp_SPc"/>
    <property type="match status" value="1"/>
</dbReference>
<dbReference type="InterPro" id="IPR009003">
    <property type="entry name" value="Peptidase_S1_PA"/>
</dbReference>
<keyword evidence="8" id="KW-1185">Reference proteome</keyword>
<dbReference type="InterPro" id="IPR043504">
    <property type="entry name" value="Peptidase_S1_PA_chymotrypsin"/>
</dbReference>
<sequence>MEEEHLPAQVWSRSPQPALGHHCRALRRNCKNGVCGRVPNTDLLLRLGEHDVSSDSEPLPHIERRVQVVAAHPKFDKRTFEYDLALLRFYEPVEFRTNVLPVCVPNNLTANYVGRLATVAGWGRLYEEGPLPNVLQEVQVPVITNRQCEEMYRRAGFVEDIPDIFICAGRPEGGMDSCEVSLVSSSASSTIRHISISHLTSFCEHGKCPGGDTSVVQGDSGGPMVIQEDDGRWVLAGVISWGIGCALPNQPGVYTRITKFAEWINQIIVF</sequence>
<keyword evidence="5" id="KW-0720">Serine protease</keyword>
<evidence type="ECO:0000256" key="4">
    <source>
        <dbReference type="ARBA" id="ARBA00022801"/>
    </source>
</evidence>
<keyword evidence="3" id="KW-0645">Protease</keyword>
<dbReference type="Pfam" id="PF00089">
    <property type="entry name" value="Trypsin"/>
    <property type="match status" value="2"/>
</dbReference>
<dbReference type="Proteomes" id="UP001235939">
    <property type="component" value="Chromosome 15"/>
</dbReference>
<evidence type="ECO:0000259" key="6">
    <source>
        <dbReference type="PROSITE" id="PS50240"/>
    </source>
</evidence>
<comment type="subcellular location">
    <subcellularLocation>
        <location evidence="1">Secreted</location>
    </subcellularLocation>
</comment>
<name>A0ABY6LAD4_9ARAC</name>
<organism evidence="7 8">
    <name type="scientific">Cordylochernes scorpioides</name>
    <dbReference type="NCBI Taxonomy" id="51811"/>
    <lineage>
        <taxon>Eukaryota</taxon>
        <taxon>Metazoa</taxon>
        <taxon>Ecdysozoa</taxon>
        <taxon>Arthropoda</taxon>
        <taxon>Chelicerata</taxon>
        <taxon>Arachnida</taxon>
        <taxon>Pseudoscorpiones</taxon>
        <taxon>Cheliferoidea</taxon>
        <taxon>Chernetidae</taxon>
        <taxon>Cordylochernes</taxon>
    </lineage>
</organism>
<keyword evidence="4" id="KW-0378">Hydrolase</keyword>
<proteinExistence type="predicted"/>
<protein>
    <submittedName>
        <fullName evidence="7">ST14</fullName>
    </submittedName>
</protein>
<feature type="domain" description="Peptidase S1" evidence="6">
    <location>
        <begin position="22"/>
        <end position="269"/>
    </location>
</feature>
<evidence type="ECO:0000313" key="7">
    <source>
        <dbReference type="EMBL" id="UYV78008.1"/>
    </source>
</evidence>
<dbReference type="PANTHER" id="PTHR24264">
    <property type="entry name" value="TRYPSIN-RELATED"/>
    <property type="match status" value="1"/>
</dbReference>
<dbReference type="EMBL" id="CP092877">
    <property type="protein sequence ID" value="UYV78008.1"/>
    <property type="molecule type" value="Genomic_DNA"/>
</dbReference>
<dbReference type="PROSITE" id="PS00135">
    <property type="entry name" value="TRYPSIN_SER"/>
    <property type="match status" value="1"/>
</dbReference>
<dbReference type="Gene3D" id="2.40.10.10">
    <property type="entry name" value="Trypsin-like serine proteases"/>
    <property type="match status" value="1"/>
</dbReference>
<accession>A0ABY6LAD4</accession>
<dbReference type="SUPFAM" id="SSF50494">
    <property type="entry name" value="Trypsin-like serine proteases"/>
    <property type="match status" value="1"/>
</dbReference>
<dbReference type="InterPro" id="IPR001254">
    <property type="entry name" value="Trypsin_dom"/>
</dbReference>